<name>A0ABP1FHR2_9CHLO</name>
<evidence type="ECO:0000256" key="1">
    <source>
        <dbReference type="ARBA" id="ARBA00004613"/>
    </source>
</evidence>
<feature type="compositionally biased region" description="Polar residues" evidence="5">
    <location>
        <begin position="161"/>
        <end position="179"/>
    </location>
</feature>
<feature type="compositionally biased region" description="Basic and acidic residues" evidence="5">
    <location>
        <begin position="87"/>
        <end position="103"/>
    </location>
</feature>
<feature type="compositionally biased region" description="Low complexity" evidence="5">
    <location>
        <begin position="191"/>
        <end position="234"/>
    </location>
</feature>
<organism evidence="7 8">
    <name type="scientific">Coccomyxa viridis</name>
    <dbReference type="NCBI Taxonomy" id="1274662"/>
    <lineage>
        <taxon>Eukaryota</taxon>
        <taxon>Viridiplantae</taxon>
        <taxon>Chlorophyta</taxon>
        <taxon>core chlorophytes</taxon>
        <taxon>Trebouxiophyceae</taxon>
        <taxon>Trebouxiophyceae incertae sedis</taxon>
        <taxon>Coccomyxaceae</taxon>
        <taxon>Coccomyxa</taxon>
    </lineage>
</organism>
<dbReference type="InterPro" id="IPR006766">
    <property type="entry name" value="EXORDIUM-like"/>
</dbReference>
<dbReference type="PANTHER" id="PTHR31279">
    <property type="entry name" value="PROTEIN EXORDIUM-LIKE 5"/>
    <property type="match status" value="1"/>
</dbReference>
<evidence type="ECO:0000256" key="3">
    <source>
        <dbReference type="ARBA" id="ARBA00022729"/>
    </source>
</evidence>
<keyword evidence="3 6" id="KW-0732">Signal</keyword>
<protein>
    <submittedName>
        <fullName evidence="7">G1324 protein</fullName>
    </submittedName>
</protein>
<dbReference type="Proteomes" id="UP001497392">
    <property type="component" value="Unassembled WGS sequence"/>
</dbReference>
<comment type="subcellular location">
    <subcellularLocation>
        <location evidence="1">Secreted</location>
    </subcellularLocation>
</comment>
<feature type="signal peptide" evidence="6">
    <location>
        <begin position="1"/>
        <end position="21"/>
    </location>
</feature>
<evidence type="ECO:0000256" key="6">
    <source>
        <dbReference type="SAM" id="SignalP"/>
    </source>
</evidence>
<feature type="region of interest" description="Disordered" evidence="5">
    <location>
        <begin position="158"/>
        <end position="251"/>
    </location>
</feature>
<reference evidence="7 8" key="1">
    <citation type="submission" date="2024-06" db="EMBL/GenBank/DDBJ databases">
        <authorList>
            <person name="Kraege A."/>
            <person name="Thomma B."/>
        </authorList>
    </citation>
    <scope>NUCLEOTIDE SEQUENCE [LARGE SCALE GENOMIC DNA]</scope>
</reference>
<comment type="caution">
    <text evidence="7">The sequence shown here is derived from an EMBL/GenBank/DDBJ whole genome shotgun (WGS) entry which is preliminary data.</text>
</comment>
<comment type="similarity">
    <text evidence="4">Belongs to the EXORDIUM family.</text>
</comment>
<evidence type="ECO:0000256" key="4">
    <source>
        <dbReference type="ARBA" id="ARBA00023591"/>
    </source>
</evidence>
<feature type="region of interest" description="Disordered" evidence="5">
    <location>
        <begin position="44"/>
        <end position="112"/>
    </location>
</feature>
<feature type="region of interest" description="Disordered" evidence="5">
    <location>
        <begin position="655"/>
        <end position="678"/>
    </location>
</feature>
<feature type="compositionally biased region" description="Low complexity" evidence="5">
    <location>
        <begin position="44"/>
        <end position="56"/>
    </location>
</feature>
<gene>
    <name evidence="7" type="primary">g1324</name>
    <name evidence="7" type="ORF">VP750_LOCUS1144</name>
</gene>
<accession>A0ABP1FHR2</accession>
<dbReference type="PANTHER" id="PTHR31279:SF58">
    <property type="entry name" value="PROTEIN EXORDIUM-LIKE 2"/>
    <property type="match status" value="1"/>
</dbReference>
<dbReference type="Pfam" id="PF04674">
    <property type="entry name" value="Phi_1"/>
    <property type="match status" value="1"/>
</dbReference>
<evidence type="ECO:0000313" key="8">
    <source>
        <dbReference type="Proteomes" id="UP001497392"/>
    </source>
</evidence>
<proteinExistence type="inferred from homology"/>
<feature type="compositionally biased region" description="Basic and acidic residues" evidence="5">
    <location>
        <begin position="655"/>
        <end position="670"/>
    </location>
</feature>
<evidence type="ECO:0000256" key="2">
    <source>
        <dbReference type="ARBA" id="ARBA00022525"/>
    </source>
</evidence>
<evidence type="ECO:0000256" key="5">
    <source>
        <dbReference type="SAM" id="MobiDB-lite"/>
    </source>
</evidence>
<feature type="chain" id="PRO_5047162261" evidence="6">
    <location>
        <begin position="22"/>
        <end position="688"/>
    </location>
</feature>
<dbReference type="EMBL" id="CAXHTA020000002">
    <property type="protein sequence ID" value="CAL5219485.1"/>
    <property type="molecule type" value="Genomic_DNA"/>
</dbReference>
<evidence type="ECO:0000313" key="7">
    <source>
        <dbReference type="EMBL" id="CAL5219485.1"/>
    </source>
</evidence>
<sequence>MLWEILGTVLLAVTLVHEAAGAEPRIAGPISYIQPSAGRRLQATAKEGSKKAAAAAQPELSGSWWVPDATEQKPAAAEGSVAKQKGAKTERGSGKGKATKESGDSTGTVKTIDGKRAKDAAVAQSALAGVHTLQDGTGDRQTALGNLYVAAKISPKAVSPKSFQGLTRPSMPDSTQINPSEYPDAELEGTPATAWAPAPAAAAPESAEASAAASLQSSSNSTAGQVAVNPKITPRLPPLPPPMQQNSTPPVVSACSGYVTKEEIVAGLEYAAGQEYLPFDPCWDVRLAALKGYYGQPKSTIFPFAYLNPGGYISNVTFWLNALKDYELGKAPYIMIPSSPSPQNTTNGTTSSDISVPIGADGVSTVTPPATPPADAPVSTGYGINWYGGPVLNNKAGFVVYYVWYGGWGNLNNKGTAQRPTTVKVLTDMAQSIGGKPWFGTATTYTDQSGPVVNKIAYGGRTGITSSSKCWQGKSLSNDQIFTAVDCAIQNRQLPYATNAVYLLLGASNIKANSGMCVNYCGWHTYGFDSQNRQTLFGFIGSPLPCLSACTAQGASNVLATPNYNAEADGMASIISHKLMEIATDPLINAWYTAQGYENADLCAWTFGSATFAAGGGLANLRWNCPAAAVKAGCTSRYYLIQPAAPFANVSLQEDNRDSAKDREKGEVARKPFSKQTQQEWHTRCRMM</sequence>
<keyword evidence="2" id="KW-0964">Secreted</keyword>
<keyword evidence="8" id="KW-1185">Reference proteome</keyword>